<evidence type="ECO:0000259" key="6">
    <source>
        <dbReference type="PROSITE" id="PS51078"/>
    </source>
</evidence>
<evidence type="ECO:0000259" key="5">
    <source>
        <dbReference type="PROSITE" id="PS51077"/>
    </source>
</evidence>
<dbReference type="InterPro" id="IPR011991">
    <property type="entry name" value="ArsR-like_HTH"/>
</dbReference>
<dbReference type="PANTHER" id="PTHR30136">
    <property type="entry name" value="HELIX-TURN-HELIX TRANSCRIPTIONAL REGULATOR, ICLR FAMILY"/>
    <property type="match status" value="1"/>
</dbReference>
<dbReference type="Gene3D" id="3.30.450.40">
    <property type="match status" value="1"/>
</dbReference>
<dbReference type="SMART" id="SM00346">
    <property type="entry name" value="HTH_ICLR"/>
    <property type="match status" value="1"/>
</dbReference>
<dbReference type="PROSITE" id="PS51078">
    <property type="entry name" value="ICLR_ED"/>
    <property type="match status" value="1"/>
</dbReference>
<protein>
    <submittedName>
        <fullName evidence="7">IclR family transcriptional regulator</fullName>
    </submittedName>
</protein>
<evidence type="ECO:0000313" key="8">
    <source>
        <dbReference type="Proteomes" id="UP001210380"/>
    </source>
</evidence>
<dbReference type="Gene3D" id="1.10.10.10">
    <property type="entry name" value="Winged helix-like DNA-binding domain superfamily/Winged helix DNA-binding domain"/>
    <property type="match status" value="1"/>
</dbReference>
<dbReference type="Pfam" id="PF01614">
    <property type="entry name" value="IclR_C"/>
    <property type="match status" value="1"/>
</dbReference>
<reference evidence="7 8" key="1">
    <citation type="submission" date="2022-11" db="EMBL/GenBank/DDBJ databases">
        <title>Draft genome sequence of Saccharopolyspora sp. WRP15-2 isolated from rhizosphere soils of wild rice in Thailand.</title>
        <authorList>
            <person name="Duangmal K."/>
            <person name="Kammanee S."/>
            <person name="Muangham S."/>
        </authorList>
    </citation>
    <scope>NUCLEOTIDE SEQUENCE [LARGE SCALE GENOMIC DNA]</scope>
    <source>
        <strain evidence="7 8">WRP15-2</strain>
    </source>
</reference>
<evidence type="ECO:0000256" key="3">
    <source>
        <dbReference type="ARBA" id="ARBA00023163"/>
    </source>
</evidence>
<keyword evidence="1" id="KW-0805">Transcription regulation</keyword>
<dbReference type="InterPro" id="IPR029016">
    <property type="entry name" value="GAF-like_dom_sf"/>
</dbReference>
<evidence type="ECO:0000313" key="7">
    <source>
        <dbReference type="EMBL" id="MDA3630515.1"/>
    </source>
</evidence>
<dbReference type="Proteomes" id="UP001210380">
    <property type="component" value="Unassembled WGS sequence"/>
</dbReference>
<dbReference type="CDD" id="cd00090">
    <property type="entry name" value="HTH_ARSR"/>
    <property type="match status" value="1"/>
</dbReference>
<evidence type="ECO:0000256" key="1">
    <source>
        <dbReference type="ARBA" id="ARBA00023015"/>
    </source>
</evidence>
<feature type="region of interest" description="Disordered" evidence="4">
    <location>
        <begin position="251"/>
        <end position="278"/>
    </location>
</feature>
<accession>A0ABT4V967</accession>
<proteinExistence type="predicted"/>
<dbReference type="SUPFAM" id="SSF46785">
    <property type="entry name" value="Winged helix' DNA-binding domain"/>
    <property type="match status" value="1"/>
</dbReference>
<dbReference type="SUPFAM" id="SSF55781">
    <property type="entry name" value="GAF domain-like"/>
    <property type="match status" value="1"/>
</dbReference>
<organism evidence="7 8">
    <name type="scientific">Saccharopolyspora oryzae</name>
    <dbReference type="NCBI Taxonomy" id="2997343"/>
    <lineage>
        <taxon>Bacteria</taxon>
        <taxon>Bacillati</taxon>
        <taxon>Actinomycetota</taxon>
        <taxon>Actinomycetes</taxon>
        <taxon>Pseudonocardiales</taxon>
        <taxon>Pseudonocardiaceae</taxon>
        <taxon>Saccharopolyspora</taxon>
    </lineage>
</organism>
<gene>
    <name evidence="7" type="ORF">OU415_34155</name>
</gene>
<feature type="compositionally biased region" description="Basic and acidic residues" evidence="4">
    <location>
        <begin position="251"/>
        <end position="261"/>
    </location>
</feature>
<dbReference type="Pfam" id="PF09339">
    <property type="entry name" value="HTH_IclR"/>
    <property type="match status" value="1"/>
</dbReference>
<evidence type="ECO:0000256" key="4">
    <source>
        <dbReference type="SAM" id="MobiDB-lite"/>
    </source>
</evidence>
<sequence length="278" mass="30194">MTDEPVPAWGRSMSSLERGLAILIAIADQGEVSAASLARQLDVPRSTVYRHLKVLCGHQLVEEDGGLYTPGWRAIGMSGRNLTNTILSSLALDELVDLSAALEETAVITVRTGTHAVCLRQVRGPRPDHVSFRINELLPLHAGAGQRILLAHASAPLLRSILSRKLGTPTGLQVDPEFLRAELRAARQQGYQISRGELRRGALAIAVPVLIKGEAICSLTAAGKQSRCDHPEWIERAVRLLRASAERLSDRITAADEHMDSGDVPSAPPSDRRQEERP</sequence>
<keyword evidence="8" id="KW-1185">Reference proteome</keyword>
<feature type="domain" description="IclR-ED" evidence="6">
    <location>
        <begin position="73"/>
        <end position="254"/>
    </location>
</feature>
<keyword evidence="2" id="KW-0238">DNA-binding</keyword>
<dbReference type="InterPro" id="IPR014757">
    <property type="entry name" value="Tscrpt_reg_IclR_C"/>
</dbReference>
<feature type="domain" description="HTH iclR-type" evidence="5">
    <location>
        <begin position="13"/>
        <end position="72"/>
    </location>
</feature>
<name>A0ABT4V967_9PSEU</name>
<dbReference type="InterPro" id="IPR005471">
    <property type="entry name" value="Tscrpt_reg_IclR_N"/>
</dbReference>
<dbReference type="PANTHER" id="PTHR30136:SF24">
    <property type="entry name" value="HTH-TYPE TRANSCRIPTIONAL REPRESSOR ALLR"/>
    <property type="match status" value="1"/>
</dbReference>
<keyword evidence="3" id="KW-0804">Transcription</keyword>
<dbReference type="InterPro" id="IPR050707">
    <property type="entry name" value="HTH_MetabolicPath_Reg"/>
</dbReference>
<dbReference type="EMBL" id="JAQGLA010000104">
    <property type="protein sequence ID" value="MDA3630515.1"/>
    <property type="molecule type" value="Genomic_DNA"/>
</dbReference>
<dbReference type="InterPro" id="IPR036388">
    <property type="entry name" value="WH-like_DNA-bd_sf"/>
</dbReference>
<dbReference type="RefSeq" id="WP_270953726.1">
    <property type="nucleotide sequence ID" value="NZ_JAQGLA010000104.1"/>
</dbReference>
<comment type="caution">
    <text evidence="7">The sequence shown here is derived from an EMBL/GenBank/DDBJ whole genome shotgun (WGS) entry which is preliminary data.</text>
</comment>
<dbReference type="InterPro" id="IPR036390">
    <property type="entry name" value="WH_DNA-bd_sf"/>
</dbReference>
<dbReference type="PROSITE" id="PS51077">
    <property type="entry name" value="HTH_ICLR"/>
    <property type="match status" value="1"/>
</dbReference>
<evidence type="ECO:0000256" key="2">
    <source>
        <dbReference type="ARBA" id="ARBA00023125"/>
    </source>
</evidence>